<keyword evidence="5" id="KW-0862">Zinc</keyword>
<keyword evidence="4 6" id="KW-0863">Zinc-finger</keyword>
<evidence type="ECO:0000256" key="4">
    <source>
        <dbReference type="ARBA" id="ARBA00022771"/>
    </source>
</evidence>
<evidence type="ECO:0000313" key="9">
    <source>
        <dbReference type="Proteomes" id="UP001311915"/>
    </source>
</evidence>
<feature type="domain" description="RING-type" evidence="7">
    <location>
        <begin position="201"/>
        <end position="245"/>
    </location>
</feature>
<evidence type="ECO:0000256" key="5">
    <source>
        <dbReference type="ARBA" id="ARBA00022833"/>
    </source>
</evidence>
<organism evidence="8 9">
    <name type="scientific">Solanum pinnatisectum</name>
    <name type="common">tansyleaf nightshade</name>
    <dbReference type="NCBI Taxonomy" id="50273"/>
    <lineage>
        <taxon>Eukaryota</taxon>
        <taxon>Viridiplantae</taxon>
        <taxon>Streptophyta</taxon>
        <taxon>Embryophyta</taxon>
        <taxon>Tracheophyta</taxon>
        <taxon>Spermatophyta</taxon>
        <taxon>Magnoliopsida</taxon>
        <taxon>eudicotyledons</taxon>
        <taxon>Gunneridae</taxon>
        <taxon>Pentapetalae</taxon>
        <taxon>asterids</taxon>
        <taxon>lamiids</taxon>
        <taxon>Solanales</taxon>
        <taxon>Solanaceae</taxon>
        <taxon>Solanoideae</taxon>
        <taxon>Solaneae</taxon>
        <taxon>Solanum</taxon>
    </lineage>
</organism>
<comment type="caution">
    <text evidence="8">The sequence shown here is derived from an EMBL/GenBank/DDBJ whole genome shotgun (WGS) entry which is preliminary data.</text>
</comment>
<sequence length="252" mass="29682">MVNFGEKRHHFSSQITFRSRPIFNLHQYNKSSGNIRTDLPTLVLQCSLFARQEAWRKSPVNQPSELIYLDEFYKFETRSFEVKICPSQYRSHDVFFSVLKEHLTNWGDYYEVSDDYVIKRIILYIDKIIEYVSKRGGNTNCEYLEIFLDIALKLEYVLDGRMREIPWRLNGGMVPATKTSIMELPERMEIDDDQCLKETECVICLEQLVPKKEGGKIICMPCSHMFHGDCIITWLDTSHYCPICRYDLPTCN</sequence>
<reference evidence="8 9" key="1">
    <citation type="submission" date="2023-10" db="EMBL/GenBank/DDBJ databases">
        <title>Genome-Wide Identification Analysis in wild type Solanum Pinnatisectum Reveals Some Genes Defensing Phytophthora Infestans.</title>
        <authorList>
            <person name="Sun C."/>
        </authorList>
    </citation>
    <scope>NUCLEOTIDE SEQUENCE [LARGE SCALE GENOMIC DNA]</scope>
    <source>
        <strain evidence="8">LQN</strain>
        <tissue evidence="8">Leaf</tissue>
    </source>
</reference>
<dbReference type="InterPro" id="IPR013083">
    <property type="entry name" value="Znf_RING/FYVE/PHD"/>
</dbReference>
<dbReference type="SMART" id="SM00744">
    <property type="entry name" value="RINGv"/>
    <property type="match status" value="1"/>
</dbReference>
<dbReference type="PANTHER" id="PTHR15710">
    <property type="entry name" value="E3 UBIQUITIN-PROTEIN LIGASE PRAJA"/>
    <property type="match status" value="1"/>
</dbReference>
<protein>
    <recommendedName>
        <fullName evidence="2">RING-type E3 ubiquitin transferase</fullName>
        <ecNumber evidence="2">2.3.2.27</ecNumber>
    </recommendedName>
</protein>
<dbReference type="FunFam" id="3.30.40.10:FF:000781">
    <property type="entry name" value="Uncharacterized protein"/>
    <property type="match status" value="1"/>
</dbReference>
<dbReference type="GO" id="GO:0008270">
    <property type="term" value="F:zinc ion binding"/>
    <property type="evidence" value="ECO:0007669"/>
    <property type="project" value="UniProtKB-KW"/>
</dbReference>
<evidence type="ECO:0000256" key="6">
    <source>
        <dbReference type="PROSITE-ProRule" id="PRU00175"/>
    </source>
</evidence>
<evidence type="ECO:0000256" key="3">
    <source>
        <dbReference type="ARBA" id="ARBA00022723"/>
    </source>
</evidence>
<dbReference type="GO" id="GO:0005737">
    <property type="term" value="C:cytoplasm"/>
    <property type="evidence" value="ECO:0007669"/>
    <property type="project" value="TreeGrafter"/>
</dbReference>
<dbReference type="Pfam" id="PF13639">
    <property type="entry name" value="zf-RING_2"/>
    <property type="match status" value="1"/>
</dbReference>
<dbReference type="PROSITE" id="PS50089">
    <property type="entry name" value="ZF_RING_2"/>
    <property type="match status" value="1"/>
</dbReference>
<keyword evidence="3" id="KW-0479">Metal-binding</keyword>
<name>A0AAV9K2U9_9SOLN</name>
<dbReference type="PANTHER" id="PTHR15710:SF77">
    <property type="entry name" value="RING-H2 FINGER PROTEIN ATL21B"/>
    <property type="match status" value="1"/>
</dbReference>
<dbReference type="EC" id="2.3.2.27" evidence="2"/>
<evidence type="ECO:0000313" key="8">
    <source>
        <dbReference type="EMBL" id="KAK4707635.1"/>
    </source>
</evidence>
<dbReference type="InterPro" id="IPR011016">
    <property type="entry name" value="Znf_RING-CH"/>
</dbReference>
<proteinExistence type="predicted"/>
<dbReference type="Proteomes" id="UP001311915">
    <property type="component" value="Unassembled WGS sequence"/>
</dbReference>
<evidence type="ECO:0000256" key="2">
    <source>
        <dbReference type="ARBA" id="ARBA00012483"/>
    </source>
</evidence>
<dbReference type="SMART" id="SM00184">
    <property type="entry name" value="RING"/>
    <property type="match status" value="1"/>
</dbReference>
<dbReference type="GO" id="GO:0061630">
    <property type="term" value="F:ubiquitin protein ligase activity"/>
    <property type="evidence" value="ECO:0007669"/>
    <property type="project" value="UniProtKB-EC"/>
</dbReference>
<gene>
    <name evidence="8" type="ORF">R3W88_028560</name>
</gene>
<dbReference type="Gene3D" id="3.30.40.10">
    <property type="entry name" value="Zinc/RING finger domain, C3HC4 (zinc finger)"/>
    <property type="match status" value="1"/>
</dbReference>
<evidence type="ECO:0000256" key="1">
    <source>
        <dbReference type="ARBA" id="ARBA00000900"/>
    </source>
</evidence>
<comment type="catalytic activity">
    <reaction evidence="1">
        <text>S-ubiquitinyl-[E2 ubiquitin-conjugating enzyme]-L-cysteine + [acceptor protein]-L-lysine = [E2 ubiquitin-conjugating enzyme]-L-cysteine + N(6)-ubiquitinyl-[acceptor protein]-L-lysine.</text>
        <dbReference type="EC" id="2.3.2.27"/>
    </reaction>
</comment>
<dbReference type="GO" id="GO:0016567">
    <property type="term" value="P:protein ubiquitination"/>
    <property type="evidence" value="ECO:0007669"/>
    <property type="project" value="TreeGrafter"/>
</dbReference>
<dbReference type="AlphaFoldDB" id="A0AAV9K2U9"/>
<keyword evidence="9" id="KW-1185">Reference proteome</keyword>
<dbReference type="InterPro" id="IPR001841">
    <property type="entry name" value="Znf_RING"/>
</dbReference>
<evidence type="ECO:0000259" key="7">
    <source>
        <dbReference type="PROSITE" id="PS50089"/>
    </source>
</evidence>
<dbReference type="EMBL" id="JAWPEI010000012">
    <property type="protein sequence ID" value="KAK4707635.1"/>
    <property type="molecule type" value="Genomic_DNA"/>
</dbReference>
<dbReference type="SUPFAM" id="SSF57850">
    <property type="entry name" value="RING/U-box"/>
    <property type="match status" value="1"/>
</dbReference>
<accession>A0AAV9K2U9</accession>